<dbReference type="PANTHER" id="PTHR43399:SF4">
    <property type="entry name" value="CELL WALL-ASSOCIATED PROTEASE"/>
    <property type="match status" value="1"/>
</dbReference>
<dbReference type="InterPro" id="IPR023827">
    <property type="entry name" value="Peptidase_S8_Asp-AS"/>
</dbReference>
<evidence type="ECO:0000256" key="9">
    <source>
        <dbReference type="SAM" id="SignalP"/>
    </source>
</evidence>
<keyword evidence="5" id="KW-0865">Zymogen</keyword>
<accession>A0A7J6KN01</accession>
<dbReference type="InterPro" id="IPR000209">
    <property type="entry name" value="Peptidase_S8/S53_dom"/>
</dbReference>
<feature type="chain" id="PRO_5029668187" description="subtilisin" evidence="9">
    <location>
        <begin position="45"/>
        <end position="281"/>
    </location>
</feature>
<feature type="domain" description="Peptidase S8/S53" evidence="10">
    <location>
        <begin position="211"/>
        <end position="281"/>
    </location>
</feature>
<proteinExistence type="inferred from homology"/>
<evidence type="ECO:0000256" key="3">
    <source>
        <dbReference type="ARBA" id="ARBA00022801"/>
    </source>
</evidence>
<dbReference type="PANTHER" id="PTHR43399">
    <property type="entry name" value="SUBTILISIN-RELATED"/>
    <property type="match status" value="1"/>
</dbReference>
<organism evidence="11 12">
    <name type="scientific">Perkinsus olseni</name>
    <name type="common">Perkinsus atlanticus</name>
    <dbReference type="NCBI Taxonomy" id="32597"/>
    <lineage>
        <taxon>Eukaryota</taxon>
        <taxon>Sar</taxon>
        <taxon>Alveolata</taxon>
        <taxon>Perkinsozoa</taxon>
        <taxon>Perkinsea</taxon>
        <taxon>Perkinsida</taxon>
        <taxon>Perkinsidae</taxon>
        <taxon>Perkinsus</taxon>
    </lineage>
</organism>
<evidence type="ECO:0000256" key="2">
    <source>
        <dbReference type="ARBA" id="ARBA00022670"/>
    </source>
</evidence>
<comment type="caution">
    <text evidence="11">The sequence shown here is derived from an EMBL/GenBank/DDBJ whole genome shotgun (WGS) entry which is preliminary data.</text>
</comment>
<evidence type="ECO:0000256" key="7">
    <source>
        <dbReference type="ARBA" id="ARBA00023619"/>
    </source>
</evidence>
<dbReference type="Gene3D" id="3.40.50.200">
    <property type="entry name" value="Peptidase S8/S53 domain"/>
    <property type="match status" value="1"/>
</dbReference>
<keyword evidence="4" id="KW-0720">Serine protease</keyword>
<dbReference type="EC" id="3.4.21.62" evidence="7"/>
<keyword evidence="9" id="KW-0732">Signal</keyword>
<dbReference type="InterPro" id="IPR036852">
    <property type="entry name" value="Peptidase_S8/S53_dom_sf"/>
</dbReference>
<gene>
    <name evidence="11" type="ORF">FOL46_003547</name>
</gene>
<evidence type="ECO:0000256" key="1">
    <source>
        <dbReference type="ARBA" id="ARBA00011073"/>
    </source>
</evidence>
<dbReference type="SUPFAM" id="SSF52743">
    <property type="entry name" value="Subtilisin-like"/>
    <property type="match status" value="1"/>
</dbReference>
<evidence type="ECO:0000313" key="12">
    <source>
        <dbReference type="Proteomes" id="UP000572268"/>
    </source>
</evidence>
<feature type="signal peptide" evidence="9">
    <location>
        <begin position="1"/>
        <end position="44"/>
    </location>
</feature>
<keyword evidence="3" id="KW-0378">Hydrolase</keyword>
<comment type="caution">
    <text evidence="8">Lacks conserved residue(s) required for the propagation of feature annotation.</text>
</comment>
<dbReference type="PROSITE" id="PS51892">
    <property type="entry name" value="SUBTILASE"/>
    <property type="match status" value="1"/>
</dbReference>
<dbReference type="InterPro" id="IPR015500">
    <property type="entry name" value="Peptidase_S8_subtilisin-rel"/>
</dbReference>
<dbReference type="GO" id="GO:0006508">
    <property type="term" value="P:proteolysis"/>
    <property type="evidence" value="ECO:0007669"/>
    <property type="project" value="UniProtKB-KW"/>
</dbReference>
<name>A0A7J6KN01_PEROL</name>
<protein>
    <recommendedName>
        <fullName evidence="7">subtilisin</fullName>
        <ecNumber evidence="7">3.4.21.62</ecNumber>
    </recommendedName>
</protein>
<evidence type="ECO:0000259" key="10">
    <source>
        <dbReference type="Pfam" id="PF00082"/>
    </source>
</evidence>
<dbReference type="Pfam" id="PF00082">
    <property type="entry name" value="Peptidase_S8"/>
    <property type="match status" value="1"/>
</dbReference>
<comment type="catalytic activity">
    <reaction evidence="6">
        <text>Hydrolysis of proteins with broad specificity for peptide bonds, and a preference for a large uncharged residue in P1. Hydrolyzes peptide amides.</text>
        <dbReference type="EC" id="3.4.21.62"/>
    </reaction>
</comment>
<evidence type="ECO:0000256" key="5">
    <source>
        <dbReference type="ARBA" id="ARBA00023145"/>
    </source>
</evidence>
<evidence type="ECO:0000313" key="11">
    <source>
        <dbReference type="EMBL" id="KAF4647961.1"/>
    </source>
</evidence>
<keyword evidence="2" id="KW-0645">Protease</keyword>
<dbReference type="Proteomes" id="UP000572268">
    <property type="component" value="Unassembled WGS sequence"/>
</dbReference>
<evidence type="ECO:0000256" key="6">
    <source>
        <dbReference type="ARBA" id="ARBA00023529"/>
    </source>
</evidence>
<dbReference type="PRINTS" id="PR00723">
    <property type="entry name" value="SUBTILISIN"/>
</dbReference>
<dbReference type="PROSITE" id="PS00136">
    <property type="entry name" value="SUBTILASE_ASP"/>
    <property type="match status" value="1"/>
</dbReference>
<evidence type="ECO:0000256" key="8">
    <source>
        <dbReference type="PROSITE-ProRule" id="PRU01240"/>
    </source>
</evidence>
<reference evidence="11 12" key="1">
    <citation type="submission" date="2020-04" db="EMBL/GenBank/DDBJ databases">
        <title>Perkinsus olseni comparative genomics.</title>
        <authorList>
            <person name="Bogema D.R."/>
        </authorList>
    </citation>
    <scope>NUCLEOTIDE SEQUENCE [LARGE SCALE GENOMIC DNA]</scope>
    <source>
        <strain evidence="11">ATCC PRA-31</strain>
    </source>
</reference>
<comment type="similarity">
    <text evidence="1 8">Belongs to the peptidase S8 family.</text>
</comment>
<dbReference type="EMBL" id="JABANN010002260">
    <property type="protein sequence ID" value="KAF4647961.1"/>
    <property type="molecule type" value="Genomic_DNA"/>
</dbReference>
<dbReference type="AlphaFoldDB" id="A0A7J6KN01"/>
<dbReference type="InterPro" id="IPR051048">
    <property type="entry name" value="Peptidase_S8/S53_subtilisin"/>
</dbReference>
<feature type="non-terminal residue" evidence="11">
    <location>
        <position position="281"/>
    </location>
</feature>
<dbReference type="GO" id="GO:0004252">
    <property type="term" value="F:serine-type endopeptidase activity"/>
    <property type="evidence" value="ECO:0007669"/>
    <property type="project" value="UniProtKB-EC"/>
</dbReference>
<feature type="non-terminal residue" evidence="11">
    <location>
        <position position="1"/>
    </location>
</feature>
<sequence length="281" mass="29777">VGLPLFSSNLADASIMPPTYSFAGLSRVLIILLLAVSTVVPDEAVVIIEDYKGEQVNIEGAFRQYRDAIAKGGFARENLNRLSQCFEGRNGQNVIEKLDNCGIQIVSGGSEDCPASNEGICDFVGSIKPFLEGGKALCVVEGLEHTSSSPLLGQAGDHVVEAAGASPSLPANVLEYPPNDKEFPGQETFFKALRIEETWKAVRESGLQREDVMVAIIDSGIAADHPDFKGKIEKGYDASGRRNKSLADVSAHGTAMAGIIGSKINNGIGIAGIADKVKLYP</sequence>
<evidence type="ECO:0000256" key="4">
    <source>
        <dbReference type="ARBA" id="ARBA00022825"/>
    </source>
</evidence>